<dbReference type="GO" id="GO:0046872">
    <property type="term" value="F:metal ion binding"/>
    <property type="evidence" value="ECO:0007669"/>
    <property type="project" value="UniProtKB-KW"/>
</dbReference>
<evidence type="ECO:0000256" key="1">
    <source>
        <dbReference type="ARBA" id="ARBA00004141"/>
    </source>
</evidence>
<keyword evidence="4 7" id="KW-1133">Transmembrane helix</keyword>
<protein>
    <submittedName>
        <fullName evidence="9">Uncharacterized protein</fullName>
    </submittedName>
</protein>
<keyword evidence="6" id="KW-0479">Metal-binding</keyword>
<reference evidence="9" key="1">
    <citation type="submission" date="2021-01" db="EMBL/GenBank/DDBJ databases">
        <authorList>
            <person name="Corre E."/>
            <person name="Pelletier E."/>
            <person name="Niang G."/>
            <person name="Scheremetjew M."/>
            <person name="Finn R."/>
            <person name="Kale V."/>
            <person name="Holt S."/>
            <person name="Cochrane G."/>
            <person name="Meng A."/>
            <person name="Brown T."/>
            <person name="Cohen L."/>
        </authorList>
    </citation>
    <scope>NUCLEOTIDE SEQUENCE</scope>
    <source>
        <strain evidence="9">CCMP3107</strain>
    </source>
</reference>
<accession>A0A6V2ZDD0</accession>
<evidence type="ECO:0000256" key="4">
    <source>
        <dbReference type="ARBA" id="ARBA00022989"/>
    </source>
</evidence>
<dbReference type="GO" id="GO:0038023">
    <property type="term" value="F:signaling receptor activity"/>
    <property type="evidence" value="ECO:0007669"/>
    <property type="project" value="TreeGrafter"/>
</dbReference>
<dbReference type="InterPro" id="IPR004254">
    <property type="entry name" value="AdipoR/HlyIII-related"/>
</dbReference>
<evidence type="ECO:0000256" key="6">
    <source>
        <dbReference type="PIRSR" id="PIRSR604254-1"/>
    </source>
</evidence>
<dbReference type="AlphaFoldDB" id="A0A6V2ZDD0"/>
<evidence type="ECO:0000313" key="9">
    <source>
        <dbReference type="EMBL" id="CAE0630854.1"/>
    </source>
</evidence>
<dbReference type="Pfam" id="PF03006">
    <property type="entry name" value="HlyIII"/>
    <property type="match status" value="1"/>
</dbReference>
<feature type="transmembrane region" description="Helical" evidence="7">
    <location>
        <begin position="159"/>
        <end position="181"/>
    </location>
</feature>
<sequence>MLRLPFLNPFLFFSLLLLIWNHSQTVSGQQTTRENAVYYRRRRSRKEMPLYSTLPLFQSSRHEKKKESGLTPSPKLAFRFLYHDTSTAENAPQWMRTQYIKSGYRAYLRKSQIICSLFSLHNETLNIWTHLIGAVLFVKELWGLSVASEYRLRQPSELYCMQLFTVAAFCCFFFSTTYHLFNCHSEKVCCSLLQLDLSGIAILISGSFLAGVALGFKCSPFLKGLYLSFTGIICVSSLFAANCLKAERHHTLKVGIFVGAVVFGLVPAVHWFLLVPREVADIFMVPLGMMFFYYGLGFCFWKYKIPERFLPGKFDIFFHSHQFWHVLVFLAAWEMYRGLLRYWQYISNANDLC</sequence>
<feature type="binding site" evidence="6">
    <location>
        <position position="325"/>
    </location>
    <ligand>
        <name>Zn(2+)</name>
        <dbReference type="ChEBI" id="CHEBI:29105"/>
    </ligand>
</feature>
<dbReference type="GO" id="GO:0016020">
    <property type="term" value="C:membrane"/>
    <property type="evidence" value="ECO:0007669"/>
    <property type="project" value="UniProtKB-SubCell"/>
</dbReference>
<evidence type="ECO:0000256" key="2">
    <source>
        <dbReference type="ARBA" id="ARBA00007018"/>
    </source>
</evidence>
<evidence type="ECO:0000256" key="7">
    <source>
        <dbReference type="SAM" id="Phobius"/>
    </source>
</evidence>
<feature type="signal peptide" evidence="8">
    <location>
        <begin position="1"/>
        <end position="28"/>
    </location>
</feature>
<comment type="subcellular location">
    <subcellularLocation>
        <location evidence="1">Membrane</location>
        <topology evidence="1">Multi-pass membrane protein</topology>
    </subcellularLocation>
</comment>
<feature type="transmembrane region" description="Helical" evidence="7">
    <location>
        <begin position="282"/>
        <end position="303"/>
    </location>
</feature>
<proteinExistence type="inferred from homology"/>
<dbReference type="PANTHER" id="PTHR20855:SF52">
    <property type="entry name" value="ADIPONECTIN RECEPTOR PROTEIN"/>
    <property type="match status" value="1"/>
</dbReference>
<dbReference type="EMBL" id="HBIU01020448">
    <property type="protein sequence ID" value="CAE0630854.1"/>
    <property type="molecule type" value="Transcribed_RNA"/>
</dbReference>
<keyword evidence="5 7" id="KW-0472">Membrane</keyword>
<organism evidence="9">
    <name type="scientific">Heterosigma akashiwo</name>
    <name type="common">Chromophytic alga</name>
    <name type="synonym">Heterosigma carterae</name>
    <dbReference type="NCBI Taxonomy" id="2829"/>
    <lineage>
        <taxon>Eukaryota</taxon>
        <taxon>Sar</taxon>
        <taxon>Stramenopiles</taxon>
        <taxon>Ochrophyta</taxon>
        <taxon>Raphidophyceae</taxon>
        <taxon>Chattonellales</taxon>
        <taxon>Chattonellaceae</taxon>
        <taxon>Heterosigma</taxon>
    </lineage>
</organism>
<keyword evidence="6" id="KW-0862">Zinc</keyword>
<evidence type="ECO:0000256" key="8">
    <source>
        <dbReference type="SAM" id="SignalP"/>
    </source>
</evidence>
<evidence type="ECO:0000256" key="3">
    <source>
        <dbReference type="ARBA" id="ARBA00022692"/>
    </source>
</evidence>
<feature type="binding site" evidence="6">
    <location>
        <position position="179"/>
    </location>
    <ligand>
        <name>Zn(2+)</name>
        <dbReference type="ChEBI" id="CHEBI:29105"/>
    </ligand>
</feature>
<gene>
    <name evidence="9" type="ORF">HAKA00212_LOCUS9551</name>
</gene>
<feature type="transmembrane region" description="Helical" evidence="7">
    <location>
        <begin position="193"/>
        <end position="216"/>
    </location>
</feature>
<feature type="transmembrane region" description="Helical" evidence="7">
    <location>
        <begin position="254"/>
        <end position="275"/>
    </location>
</feature>
<feature type="chain" id="PRO_5030161037" evidence="8">
    <location>
        <begin position="29"/>
        <end position="353"/>
    </location>
</feature>
<feature type="transmembrane region" description="Helical" evidence="7">
    <location>
        <begin position="127"/>
        <end position="147"/>
    </location>
</feature>
<evidence type="ECO:0000256" key="5">
    <source>
        <dbReference type="ARBA" id="ARBA00023136"/>
    </source>
</evidence>
<feature type="transmembrane region" description="Helical" evidence="7">
    <location>
        <begin position="323"/>
        <end position="340"/>
    </location>
</feature>
<name>A0A6V2ZDD0_HETAK</name>
<comment type="similarity">
    <text evidence="2">Belongs to the ADIPOR family.</text>
</comment>
<feature type="binding site" evidence="6">
    <location>
        <position position="321"/>
    </location>
    <ligand>
        <name>Zn(2+)</name>
        <dbReference type="ChEBI" id="CHEBI:29105"/>
    </ligand>
</feature>
<feature type="transmembrane region" description="Helical" evidence="7">
    <location>
        <begin position="225"/>
        <end position="242"/>
    </location>
</feature>
<keyword evidence="3 7" id="KW-0812">Transmembrane</keyword>
<keyword evidence="8" id="KW-0732">Signal</keyword>
<dbReference type="PANTHER" id="PTHR20855">
    <property type="entry name" value="ADIPOR/PROGESTIN RECEPTOR-RELATED"/>
    <property type="match status" value="1"/>
</dbReference>